<accession>A0A1C3UFA2</accession>
<dbReference type="RefSeq" id="WP_092844783.1">
    <property type="nucleotide sequence ID" value="NZ_FMAH01000003.1"/>
</dbReference>
<organism evidence="1 2">
    <name type="scientific">Rhizobium miluonense</name>
    <dbReference type="NCBI Taxonomy" id="411945"/>
    <lineage>
        <taxon>Bacteria</taxon>
        <taxon>Pseudomonadati</taxon>
        <taxon>Pseudomonadota</taxon>
        <taxon>Alphaproteobacteria</taxon>
        <taxon>Hyphomicrobiales</taxon>
        <taxon>Rhizobiaceae</taxon>
        <taxon>Rhizobium/Agrobacterium group</taxon>
        <taxon>Rhizobium</taxon>
    </lineage>
</organism>
<dbReference type="EMBL" id="FMAH01000003">
    <property type="protein sequence ID" value="SCB14142.1"/>
    <property type="molecule type" value="Genomic_DNA"/>
</dbReference>
<sequence>MTLTLQDVTSVLGPTDETLAADIIATGATPAELAEAWAWVNSDEAMIGEGRHLPAGMVAILVDLLSAGEEEWEE</sequence>
<evidence type="ECO:0000313" key="2">
    <source>
        <dbReference type="Proteomes" id="UP000199435"/>
    </source>
</evidence>
<protein>
    <submittedName>
        <fullName evidence="1">Uncharacterized protein</fullName>
    </submittedName>
</protein>
<gene>
    <name evidence="1" type="ORF">GA0061102_1003154</name>
</gene>
<evidence type="ECO:0000313" key="1">
    <source>
        <dbReference type="EMBL" id="SCB14142.1"/>
    </source>
</evidence>
<name>A0A1C3UFA2_9HYPH</name>
<dbReference type="AlphaFoldDB" id="A0A1C3UFA2"/>
<dbReference type="Proteomes" id="UP000199435">
    <property type="component" value="Unassembled WGS sequence"/>
</dbReference>
<keyword evidence="2" id="KW-1185">Reference proteome</keyword>
<reference evidence="2" key="1">
    <citation type="submission" date="2016-08" db="EMBL/GenBank/DDBJ databases">
        <authorList>
            <person name="Varghese N."/>
            <person name="Submissions Spin"/>
        </authorList>
    </citation>
    <scope>NUCLEOTIDE SEQUENCE [LARGE SCALE GENOMIC DNA]</scope>
    <source>
        <strain evidence="2">HAMBI 2971</strain>
    </source>
</reference>
<proteinExistence type="predicted"/>
<dbReference type="OrthoDB" id="7870562at2"/>